<evidence type="ECO:0000313" key="2">
    <source>
        <dbReference type="EMBL" id="WEK18450.1"/>
    </source>
</evidence>
<feature type="compositionally biased region" description="Basic residues" evidence="1">
    <location>
        <begin position="183"/>
        <end position="193"/>
    </location>
</feature>
<protein>
    <submittedName>
        <fullName evidence="2">DUF1269 domain-containing protein</fullName>
    </submittedName>
</protein>
<name>A0AAJ6B5T4_9SPHI</name>
<sequence length="201" mass="22066">MEKIIQAVFDNEADAFAGLKALQELDLIHDLSLGESYLLTKSETGETSIKSAKDKAVGSGVAGGALVGGLVGLLAGPLGFIVGVAGGMIVGSAGETLRAEDRADYFDVVLKQIPNGKSVLIAHIWEDWQVPVDNALEPIAKMITRFEVHNKVFDVDYQAKQYEVWINNSERTGRMSDEEKQKRIDHRVKSQKKRLTEVKKQ</sequence>
<evidence type="ECO:0000256" key="1">
    <source>
        <dbReference type="SAM" id="MobiDB-lite"/>
    </source>
</evidence>
<dbReference type="Proteomes" id="UP001214530">
    <property type="component" value="Chromosome"/>
</dbReference>
<reference evidence="2" key="1">
    <citation type="submission" date="2023-03" db="EMBL/GenBank/DDBJ databases">
        <title>Andean soil-derived lignocellulolytic bacterial consortium as a source of novel taxa and putative plastic-active enzymes.</title>
        <authorList>
            <person name="Diaz-Garcia L."/>
            <person name="Chuvochina M."/>
            <person name="Feuerriegel G."/>
            <person name="Bunk B."/>
            <person name="Sproer C."/>
            <person name="Streit W.R."/>
            <person name="Rodriguez L.M."/>
            <person name="Overmann J."/>
            <person name="Jimenez D.J."/>
        </authorList>
    </citation>
    <scope>NUCLEOTIDE SEQUENCE</scope>
    <source>
        <strain evidence="2">MAG 3858</strain>
    </source>
</reference>
<dbReference type="EMBL" id="CP119313">
    <property type="protein sequence ID" value="WEK18450.1"/>
    <property type="molecule type" value="Genomic_DNA"/>
</dbReference>
<gene>
    <name evidence="2" type="ORF">P0Y49_16800</name>
</gene>
<organism evidence="2 3">
    <name type="scientific">Candidatus Pedobacter colombiensis</name>
    <dbReference type="NCBI Taxonomy" id="3121371"/>
    <lineage>
        <taxon>Bacteria</taxon>
        <taxon>Pseudomonadati</taxon>
        <taxon>Bacteroidota</taxon>
        <taxon>Sphingobacteriia</taxon>
        <taxon>Sphingobacteriales</taxon>
        <taxon>Sphingobacteriaceae</taxon>
        <taxon>Pedobacter</taxon>
    </lineage>
</organism>
<evidence type="ECO:0000313" key="3">
    <source>
        <dbReference type="Proteomes" id="UP001214530"/>
    </source>
</evidence>
<feature type="compositionally biased region" description="Basic and acidic residues" evidence="1">
    <location>
        <begin position="172"/>
        <end position="182"/>
    </location>
</feature>
<accession>A0AAJ6B5T4</accession>
<feature type="region of interest" description="Disordered" evidence="1">
    <location>
        <begin position="172"/>
        <end position="201"/>
    </location>
</feature>
<proteinExistence type="predicted"/>
<dbReference type="AlphaFoldDB" id="A0AAJ6B5T4"/>